<proteinExistence type="predicted"/>
<dbReference type="Proteomes" id="UP000095285">
    <property type="component" value="Unassembled WGS sequence"/>
</dbReference>
<dbReference type="Pfam" id="PF06159">
    <property type="entry name" value="TRAPPC13_N"/>
    <property type="match status" value="1"/>
</dbReference>
<evidence type="ECO:0000313" key="2">
    <source>
        <dbReference type="Proteomes" id="UP000095285"/>
    </source>
</evidence>
<reference evidence="2" key="1">
    <citation type="submission" date="2012-04" db="EMBL/GenBank/DDBJ databases">
        <title>The Genome Sequence of Loa loa.</title>
        <authorList>
            <consortium name="The Broad Institute Genome Sequencing Platform"/>
            <consortium name="Broad Institute Genome Sequencing Center for Infectious Disease"/>
            <person name="Nutman T.B."/>
            <person name="Fink D.L."/>
            <person name="Russ C."/>
            <person name="Young S."/>
            <person name="Zeng Q."/>
            <person name="Gargeya S."/>
            <person name="Alvarado L."/>
            <person name="Berlin A."/>
            <person name="Chapman S.B."/>
            <person name="Chen Z."/>
            <person name="Freedman E."/>
            <person name="Gellesch M."/>
            <person name="Goldberg J."/>
            <person name="Griggs A."/>
            <person name="Gujja S."/>
            <person name="Heilman E.R."/>
            <person name="Heiman D."/>
            <person name="Howarth C."/>
            <person name="Mehta T."/>
            <person name="Neiman D."/>
            <person name="Pearson M."/>
            <person name="Roberts A."/>
            <person name="Saif S."/>
            <person name="Shea T."/>
            <person name="Shenoy N."/>
            <person name="Sisk P."/>
            <person name="Stolte C."/>
            <person name="Sykes S."/>
            <person name="White J."/>
            <person name="Yandava C."/>
            <person name="Haas B."/>
            <person name="Henn M.R."/>
            <person name="Nusbaum C."/>
            <person name="Birren B."/>
        </authorList>
    </citation>
    <scope>NUCLEOTIDE SEQUENCE [LARGE SCALE GENOMIC DNA]</scope>
</reference>
<accession>A0A1I7VJ54</accession>
<dbReference type="AlphaFoldDB" id="A0A1I7VJ54"/>
<evidence type="ECO:0000259" key="1">
    <source>
        <dbReference type="Pfam" id="PF06159"/>
    </source>
</evidence>
<protein>
    <submittedName>
        <fullName evidence="3">MoeA_C domain-containing protein</fullName>
    </submittedName>
</protein>
<sequence length="113" mass="12551">MAEAMKEQLLTLKVMRLARPKFYENMCIPIDSADSTSQLIGSALCRLTGQEAADIPIGKYLMAPQKFELICKPQANVMLYLPQLQEANAVLEPGKCLGEIITHEIKEIGPVLY</sequence>
<name>A0A1I7VJ54_LOALO</name>
<dbReference type="STRING" id="7209.A0A1I7VJ54"/>
<feature type="domain" description="Trafficking protein particle complex subunit 13 N-terminal" evidence="1">
    <location>
        <begin position="8"/>
        <end position="70"/>
    </location>
</feature>
<dbReference type="InterPro" id="IPR055427">
    <property type="entry name" value="TRAPPC13_N"/>
</dbReference>
<evidence type="ECO:0000313" key="3">
    <source>
        <dbReference type="WBParaSite" id="EN70_314"/>
    </source>
</evidence>
<reference evidence="3" key="2">
    <citation type="submission" date="2016-11" db="UniProtKB">
        <authorList>
            <consortium name="WormBaseParasite"/>
        </authorList>
    </citation>
    <scope>IDENTIFICATION</scope>
</reference>
<keyword evidence="2" id="KW-1185">Reference proteome</keyword>
<organism evidence="2 3">
    <name type="scientific">Loa loa</name>
    <name type="common">Eye worm</name>
    <name type="synonym">Filaria loa</name>
    <dbReference type="NCBI Taxonomy" id="7209"/>
    <lineage>
        <taxon>Eukaryota</taxon>
        <taxon>Metazoa</taxon>
        <taxon>Ecdysozoa</taxon>
        <taxon>Nematoda</taxon>
        <taxon>Chromadorea</taxon>
        <taxon>Rhabditida</taxon>
        <taxon>Spirurina</taxon>
        <taxon>Spiruromorpha</taxon>
        <taxon>Filarioidea</taxon>
        <taxon>Onchocercidae</taxon>
        <taxon>Loa</taxon>
    </lineage>
</organism>
<dbReference type="WBParaSite" id="EN70_314">
    <property type="protein sequence ID" value="EN70_314"/>
    <property type="gene ID" value="EN70_314"/>
</dbReference>